<sequence>MSLGFSLKFGFLIIYNKRNLALLNKVLLNSVFAAALLLTTPFFAIAQDNPLQGSWKLVSGKYLDGKGKWVDYADLKLSAIKVISANHFSFTTVKNIGTTEQPKNEFWAAGTGRYQYTATDYVEFPELNSFGVKPGVSFAFTYELKGNEWHTKRTEDGTLKEVEVWVKLD</sequence>
<dbReference type="Proteomes" id="UP001139293">
    <property type="component" value="Unassembled WGS sequence"/>
</dbReference>
<organism evidence="2 3">
    <name type="scientific">Shewanella pneumatophori</name>
    <dbReference type="NCBI Taxonomy" id="314092"/>
    <lineage>
        <taxon>Bacteria</taxon>
        <taxon>Pseudomonadati</taxon>
        <taxon>Pseudomonadota</taxon>
        <taxon>Gammaproteobacteria</taxon>
        <taxon>Alteromonadales</taxon>
        <taxon>Shewanellaceae</taxon>
        <taxon>Shewanella</taxon>
    </lineage>
</organism>
<feature type="transmembrane region" description="Helical" evidence="1">
    <location>
        <begin position="26"/>
        <end position="46"/>
    </location>
</feature>
<accession>A0A9X2CGM7</accession>
<dbReference type="RefSeq" id="WP_248950346.1">
    <property type="nucleotide sequence ID" value="NZ_JAKILB010000006.1"/>
</dbReference>
<evidence type="ECO:0008006" key="4">
    <source>
        <dbReference type="Google" id="ProtNLM"/>
    </source>
</evidence>
<proteinExistence type="predicted"/>
<dbReference type="AlphaFoldDB" id="A0A9X2CGM7"/>
<name>A0A9X2CGM7_9GAMM</name>
<keyword evidence="3" id="KW-1185">Reference proteome</keyword>
<protein>
    <recommendedName>
        <fullName evidence="4">Lipocalin-like domain-containing protein</fullName>
    </recommendedName>
</protein>
<evidence type="ECO:0000313" key="2">
    <source>
        <dbReference type="EMBL" id="MCL1139171.1"/>
    </source>
</evidence>
<reference evidence="2" key="1">
    <citation type="submission" date="2022-01" db="EMBL/GenBank/DDBJ databases">
        <title>Whole genome-based taxonomy of the Shewanellaceae.</title>
        <authorList>
            <person name="Martin-Rodriguez A.J."/>
        </authorList>
    </citation>
    <scope>NUCLEOTIDE SEQUENCE</scope>
    <source>
        <strain evidence="2">KCTC 23973</strain>
    </source>
</reference>
<keyword evidence="1" id="KW-0472">Membrane</keyword>
<gene>
    <name evidence="2" type="ORF">L2740_11535</name>
</gene>
<keyword evidence="1" id="KW-0812">Transmembrane</keyword>
<keyword evidence="1" id="KW-1133">Transmembrane helix</keyword>
<comment type="caution">
    <text evidence="2">The sequence shown here is derived from an EMBL/GenBank/DDBJ whole genome shotgun (WGS) entry which is preliminary data.</text>
</comment>
<evidence type="ECO:0000256" key="1">
    <source>
        <dbReference type="SAM" id="Phobius"/>
    </source>
</evidence>
<dbReference type="EMBL" id="JAKILB010000006">
    <property type="protein sequence ID" value="MCL1139171.1"/>
    <property type="molecule type" value="Genomic_DNA"/>
</dbReference>
<evidence type="ECO:0000313" key="3">
    <source>
        <dbReference type="Proteomes" id="UP001139293"/>
    </source>
</evidence>